<dbReference type="PROSITE" id="PS50893">
    <property type="entry name" value="ABC_TRANSPORTER_2"/>
    <property type="match status" value="1"/>
</dbReference>
<dbReference type="PANTHER" id="PTHR42734">
    <property type="entry name" value="METAL TRANSPORT SYSTEM ATP-BINDING PROTEIN TM_0124-RELATED"/>
    <property type="match status" value="1"/>
</dbReference>
<evidence type="ECO:0000256" key="2">
    <source>
        <dbReference type="ARBA" id="ARBA00022448"/>
    </source>
</evidence>
<name>A0ABX6BB52_9ACTN</name>
<organism evidence="7 8">
    <name type="scientific">Streptomyces cinereoruber</name>
    <dbReference type="NCBI Taxonomy" id="67260"/>
    <lineage>
        <taxon>Bacteria</taxon>
        <taxon>Bacillati</taxon>
        <taxon>Actinomycetota</taxon>
        <taxon>Actinomycetes</taxon>
        <taxon>Kitasatosporales</taxon>
        <taxon>Streptomycetaceae</taxon>
        <taxon>Streptomyces</taxon>
    </lineage>
</organism>
<dbReference type="PANTHER" id="PTHR42734:SF5">
    <property type="entry name" value="IRON TRANSPORT SYSTEM ATP-BINDING PROTEIN HI_0361-RELATED"/>
    <property type="match status" value="1"/>
</dbReference>
<sequence>MQRRCAVADPHPASQVSLKGVSAGYARTTVLTQLDLETPSLVVTAVMGPNGSGKSTLLGLLAGVIPATSGTVVHRTAVRPAFVTQRSAVADVLPLTVRETVAMGRWGRLGFFRRPSARDREAVETSMERLDVAGLAERQLGELSGGQRQRVLVAQGLAQGADLLLLDEPASALDGAARETIARVLDEVTGEGVTVVQATHDLAAARRAGHCLLLDAGRVVAAGPPADVLPDAGRVVAPRPPADVPEGAERERRARASGA</sequence>
<evidence type="ECO:0000313" key="7">
    <source>
        <dbReference type="EMBL" id="QEV31643.1"/>
    </source>
</evidence>
<dbReference type="InterPro" id="IPR017871">
    <property type="entry name" value="ABC_transporter-like_CS"/>
</dbReference>
<evidence type="ECO:0000313" key="8">
    <source>
        <dbReference type="Proteomes" id="UP000326029"/>
    </source>
</evidence>
<dbReference type="InterPro" id="IPR003593">
    <property type="entry name" value="AAA+_ATPase"/>
</dbReference>
<reference evidence="7 8" key="1">
    <citation type="submission" date="2017-09" db="EMBL/GenBank/DDBJ databases">
        <authorList>
            <person name="Lee N."/>
            <person name="Cho B.-K."/>
        </authorList>
    </citation>
    <scope>NUCLEOTIDE SEQUENCE [LARGE SCALE GENOMIC DNA]</scope>
    <source>
        <strain evidence="7 8">ATCC 19740</strain>
    </source>
</reference>
<comment type="similarity">
    <text evidence="1">Belongs to the ABC transporter superfamily.</text>
</comment>
<keyword evidence="3" id="KW-0547">Nucleotide-binding</keyword>
<keyword evidence="8" id="KW-1185">Reference proteome</keyword>
<dbReference type="InterPro" id="IPR003439">
    <property type="entry name" value="ABC_transporter-like_ATP-bd"/>
</dbReference>
<dbReference type="Pfam" id="PF00005">
    <property type="entry name" value="ABC_tran"/>
    <property type="match status" value="1"/>
</dbReference>
<gene>
    <name evidence="7" type="ORF">CP977_05250</name>
</gene>
<evidence type="ECO:0000259" key="6">
    <source>
        <dbReference type="PROSITE" id="PS50893"/>
    </source>
</evidence>
<evidence type="ECO:0000256" key="4">
    <source>
        <dbReference type="ARBA" id="ARBA00022840"/>
    </source>
</evidence>
<dbReference type="PROSITE" id="PS00211">
    <property type="entry name" value="ABC_TRANSPORTER_1"/>
    <property type="match status" value="1"/>
</dbReference>
<dbReference type="InterPro" id="IPR047748">
    <property type="entry name" value="AztA-like"/>
</dbReference>
<feature type="domain" description="ABC transporter" evidence="6">
    <location>
        <begin position="16"/>
        <end position="241"/>
    </location>
</feature>
<dbReference type="SUPFAM" id="SSF52540">
    <property type="entry name" value="P-loop containing nucleoside triphosphate hydrolases"/>
    <property type="match status" value="1"/>
</dbReference>
<keyword evidence="2" id="KW-0813">Transport</keyword>
<proteinExistence type="inferred from homology"/>
<evidence type="ECO:0000256" key="1">
    <source>
        <dbReference type="ARBA" id="ARBA00005417"/>
    </source>
</evidence>
<dbReference type="EMBL" id="CP023693">
    <property type="protein sequence ID" value="QEV31643.1"/>
    <property type="molecule type" value="Genomic_DNA"/>
</dbReference>
<dbReference type="NCBIfam" id="NF040873">
    <property type="entry name" value="AztA"/>
    <property type="match status" value="1"/>
</dbReference>
<dbReference type="Proteomes" id="UP000326029">
    <property type="component" value="Chromosome"/>
</dbReference>
<keyword evidence="4 7" id="KW-0067">ATP-binding</keyword>
<dbReference type="InterPro" id="IPR027417">
    <property type="entry name" value="P-loop_NTPase"/>
</dbReference>
<accession>A0ABX6BB52</accession>
<dbReference type="GO" id="GO:0005524">
    <property type="term" value="F:ATP binding"/>
    <property type="evidence" value="ECO:0007669"/>
    <property type="project" value="UniProtKB-KW"/>
</dbReference>
<dbReference type="Gene3D" id="3.40.50.300">
    <property type="entry name" value="P-loop containing nucleotide triphosphate hydrolases"/>
    <property type="match status" value="1"/>
</dbReference>
<protein>
    <submittedName>
        <fullName evidence="7">Metal ABC transporter ATP-binding protein</fullName>
    </submittedName>
</protein>
<evidence type="ECO:0000256" key="5">
    <source>
        <dbReference type="SAM" id="MobiDB-lite"/>
    </source>
</evidence>
<dbReference type="InterPro" id="IPR050153">
    <property type="entry name" value="Metal_Ion_Import_ABC"/>
</dbReference>
<evidence type="ECO:0000256" key="3">
    <source>
        <dbReference type="ARBA" id="ARBA00022741"/>
    </source>
</evidence>
<feature type="compositionally biased region" description="Basic and acidic residues" evidence="5">
    <location>
        <begin position="247"/>
        <end position="259"/>
    </location>
</feature>
<dbReference type="SMART" id="SM00382">
    <property type="entry name" value="AAA"/>
    <property type="match status" value="1"/>
</dbReference>
<feature type="region of interest" description="Disordered" evidence="5">
    <location>
        <begin position="231"/>
        <end position="259"/>
    </location>
</feature>